<feature type="region of interest" description="Disordered" evidence="1">
    <location>
        <begin position="207"/>
        <end position="247"/>
    </location>
</feature>
<feature type="region of interest" description="Disordered" evidence="1">
    <location>
        <begin position="280"/>
        <end position="429"/>
    </location>
</feature>
<dbReference type="PANTHER" id="PTHR16291:SF0">
    <property type="entry name" value="NUCLEAR CAP-BINDING PROTEIN SUBUNIT 3"/>
    <property type="match status" value="1"/>
</dbReference>
<sequence>MSALDADSMDVDHPLLDRALDDIPARRAPDEPVPEHVSALMGRMGKNKIYLAEESPAVIHHDGAERLRRDPRLARLVDELDRQDPTPWLDAISETAAAPIRHTALYVSSELIKHLSTAKVFTWASEYGATPMGIEWLNDSTLVLLFHTPAAALLGLSVLSKAGFDPTEGDDPLLERAAFQFPASLLPRAEAPKPKELDYEGGETLNYEDEDEAPKAPAVDADADPDAPVKRGRGGFSAGREPTGSAHGRFDLAPLAKPAALEFAEGVDPHARVTVRYATTADAKQRKEAGQSEWYKRHGRGAGKEVASGRRGYGRDEYSGRLSDRIGTAGEGRDFARRIGRERERERPYDRPAPRGRAREDDLDAELERMAASRAAGEDVYERRDERRERRGGGDRRGERGSRPERRPRARQDDLDKELDDLFAARSTA</sequence>
<feature type="compositionally biased region" description="Basic and acidic residues" evidence="1">
    <location>
        <begin position="283"/>
        <end position="296"/>
    </location>
</feature>
<evidence type="ECO:0000313" key="3">
    <source>
        <dbReference type="Proteomes" id="UP000827549"/>
    </source>
</evidence>
<proteinExistence type="predicted"/>
<gene>
    <name evidence="2" type="ORF">LOC62_07G009570</name>
</gene>
<name>A0AAF1BLM2_9TREE</name>
<dbReference type="GeneID" id="87812731"/>
<dbReference type="AlphaFoldDB" id="A0AAF1BLM2"/>
<evidence type="ECO:0000256" key="1">
    <source>
        <dbReference type="SAM" id="MobiDB-lite"/>
    </source>
</evidence>
<dbReference type="Pfam" id="PF10309">
    <property type="entry name" value="NCBP3"/>
    <property type="match status" value="1"/>
</dbReference>
<protein>
    <submittedName>
        <fullName evidence="2">Uncharacterized protein</fullName>
    </submittedName>
</protein>
<keyword evidence="3" id="KW-1185">Reference proteome</keyword>
<dbReference type="PANTHER" id="PTHR16291">
    <property type="entry name" value="NUCLEAR CAP-BINDING PROTEIN SUBUNIT 3"/>
    <property type="match status" value="1"/>
</dbReference>
<dbReference type="EMBL" id="CP086720">
    <property type="protein sequence ID" value="WOO86081.1"/>
    <property type="molecule type" value="Genomic_DNA"/>
</dbReference>
<evidence type="ECO:0000313" key="2">
    <source>
        <dbReference type="EMBL" id="WOO86081.1"/>
    </source>
</evidence>
<dbReference type="InterPro" id="IPR019416">
    <property type="entry name" value="NCBP3"/>
</dbReference>
<dbReference type="GO" id="GO:0003729">
    <property type="term" value="F:mRNA binding"/>
    <property type="evidence" value="ECO:0007669"/>
    <property type="project" value="InterPro"/>
</dbReference>
<organism evidence="2 3">
    <name type="scientific">Vanrija pseudolonga</name>
    <dbReference type="NCBI Taxonomy" id="143232"/>
    <lineage>
        <taxon>Eukaryota</taxon>
        <taxon>Fungi</taxon>
        <taxon>Dikarya</taxon>
        <taxon>Basidiomycota</taxon>
        <taxon>Agaricomycotina</taxon>
        <taxon>Tremellomycetes</taxon>
        <taxon>Trichosporonales</taxon>
        <taxon>Trichosporonaceae</taxon>
        <taxon>Vanrija</taxon>
    </lineage>
</organism>
<dbReference type="GO" id="GO:0000340">
    <property type="term" value="F:RNA 7-methylguanosine cap binding"/>
    <property type="evidence" value="ECO:0007669"/>
    <property type="project" value="InterPro"/>
</dbReference>
<reference evidence="2" key="1">
    <citation type="submission" date="2023-10" db="EMBL/GenBank/DDBJ databases">
        <authorList>
            <person name="Noh H."/>
        </authorList>
    </citation>
    <scope>NUCLEOTIDE SEQUENCE</scope>
    <source>
        <strain evidence="2">DUCC4014</strain>
    </source>
</reference>
<accession>A0AAF1BLM2</accession>
<dbReference type="Proteomes" id="UP000827549">
    <property type="component" value="Chromosome 7"/>
</dbReference>
<dbReference type="GO" id="GO:0005634">
    <property type="term" value="C:nucleus"/>
    <property type="evidence" value="ECO:0007669"/>
    <property type="project" value="TreeGrafter"/>
</dbReference>
<feature type="compositionally biased region" description="Basic and acidic residues" evidence="1">
    <location>
        <begin position="331"/>
        <end position="414"/>
    </location>
</feature>
<dbReference type="RefSeq" id="XP_062632107.1">
    <property type="nucleotide sequence ID" value="XM_062776123.1"/>
</dbReference>
<feature type="compositionally biased region" description="Basic and acidic residues" evidence="1">
    <location>
        <begin position="313"/>
        <end position="324"/>
    </location>
</feature>